<comment type="caution">
    <text evidence="2">The sequence shown here is derived from an EMBL/GenBank/DDBJ whole genome shotgun (WGS) entry which is preliminary data.</text>
</comment>
<feature type="compositionally biased region" description="Basic and acidic residues" evidence="1">
    <location>
        <begin position="1"/>
        <end position="20"/>
    </location>
</feature>
<proteinExistence type="predicted"/>
<feature type="compositionally biased region" description="Low complexity" evidence="1">
    <location>
        <begin position="27"/>
        <end position="38"/>
    </location>
</feature>
<evidence type="ECO:0000313" key="3">
    <source>
        <dbReference type="Proteomes" id="UP001165080"/>
    </source>
</evidence>
<accession>A0A9W6BVQ5</accession>
<evidence type="ECO:0000313" key="2">
    <source>
        <dbReference type="EMBL" id="GLC58953.1"/>
    </source>
</evidence>
<name>A0A9W6BVQ5_9CHLO</name>
<feature type="region of interest" description="Disordered" evidence="1">
    <location>
        <begin position="1"/>
        <end position="72"/>
    </location>
</feature>
<dbReference type="AlphaFoldDB" id="A0A9W6BVQ5"/>
<feature type="region of interest" description="Disordered" evidence="1">
    <location>
        <begin position="133"/>
        <end position="153"/>
    </location>
</feature>
<reference evidence="2 3" key="1">
    <citation type="journal article" date="2023" name="Commun. Biol.">
        <title>Reorganization of the ancestral sex-determining regions during the evolution of trioecy in Pleodorina starrii.</title>
        <authorList>
            <person name="Takahashi K."/>
            <person name="Suzuki S."/>
            <person name="Kawai-Toyooka H."/>
            <person name="Yamamoto K."/>
            <person name="Hamaji T."/>
            <person name="Ootsuki R."/>
            <person name="Yamaguchi H."/>
            <person name="Kawachi M."/>
            <person name="Higashiyama T."/>
            <person name="Nozaki H."/>
        </authorList>
    </citation>
    <scope>NUCLEOTIDE SEQUENCE [LARGE SCALE GENOMIC DNA]</scope>
    <source>
        <strain evidence="2 3">NIES-4479</strain>
    </source>
</reference>
<dbReference type="EMBL" id="BRXU01000025">
    <property type="protein sequence ID" value="GLC58953.1"/>
    <property type="molecule type" value="Genomic_DNA"/>
</dbReference>
<protein>
    <submittedName>
        <fullName evidence="2">Uncharacterized protein</fullName>
    </submittedName>
</protein>
<sequence>MASKRGMETRKRRGDGDGGKGGKGGKPPKAGGAPAAPAHFRNRNNTLISHSEDLPRPQAQPTRSGRPAAARQKNYNIDVGGALYCGVEGCKYNPDAPGWVNLGFITPSHAVLHAMESHGATVMDMYNKDLPAYPSGRGAPPDDASLEMATRTT</sequence>
<evidence type="ECO:0000256" key="1">
    <source>
        <dbReference type="SAM" id="MobiDB-lite"/>
    </source>
</evidence>
<dbReference type="Proteomes" id="UP001165080">
    <property type="component" value="Unassembled WGS sequence"/>
</dbReference>
<gene>
    <name evidence="2" type="primary">PLESTB002120</name>
    <name evidence="2" type="ORF">PLESTB_001421000</name>
</gene>
<keyword evidence="3" id="KW-1185">Reference proteome</keyword>
<organism evidence="2 3">
    <name type="scientific">Pleodorina starrii</name>
    <dbReference type="NCBI Taxonomy" id="330485"/>
    <lineage>
        <taxon>Eukaryota</taxon>
        <taxon>Viridiplantae</taxon>
        <taxon>Chlorophyta</taxon>
        <taxon>core chlorophytes</taxon>
        <taxon>Chlorophyceae</taxon>
        <taxon>CS clade</taxon>
        <taxon>Chlamydomonadales</taxon>
        <taxon>Volvocaceae</taxon>
        <taxon>Pleodorina</taxon>
    </lineage>
</organism>